<dbReference type="AlphaFoldDB" id="A0A4Y3TWT0"/>
<keyword evidence="3" id="KW-1185">Reference proteome</keyword>
<evidence type="ECO:0000313" key="2">
    <source>
        <dbReference type="EMBL" id="GEB86214.1"/>
    </source>
</evidence>
<dbReference type="Pfam" id="PF08937">
    <property type="entry name" value="ThsB_TIR"/>
    <property type="match status" value="1"/>
</dbReference>
<dbReference type="SUPFAM" id="SSF52206">
    <property type="entry name" value="Hypothetical protein MTH538"/>
    <property type="match status" value="1"/>
</dbReference>
<reference evidence="2 3" key="1">
    <citation type="submission" date="2019-06" db="EMBL/GenBank/DDBJ databases">
        <title>Whole genome shotgun sequence of Acetobacter peroxydans NBRC 13755.</title>
        <authorList>
            <person name="Hosoyama A."/>
            <person name="Uohara A."/>
            <person name="Ohji S."/>
            <person name="Ichikawa N."/>
        </authorList>
    </citation>
    <scope>NUCLEOTIDE SEQUENCE [LARGE SCALE GENOMIC DNA]</scope>
    <source>
        <strain evidence="2 3">NBRC 13755</strain>
    </source>
</reference>
<dbReference type="OrthoDB" id="9811746at2"/>
<protein>
    <recommendedName>
        <fullName evidence="1">Thoeris protein ThsB TIR-like domain-containing protein</fullName>
    </recommendedName>
</protein>
<gene>
    <name evidence="2" type="ORF">APE01nite_20110</name>
</gene>
<dbReference type="Proteomes" id="UP000317730">
    <property type="component" value="Unassembled WGS sequence"/>
</dbReference>
<comment type="caution">
    <text evidence="2">The sequence shown here is derived from an EMBL/GenBank/DDBJ whole genome shotgun (WGS) entry which is preliminary data.</text>
</comment>
<dbReference type="InterPro" id="IPR036490">
    <property type="entry name" value="ThsB_TIR-like_sf"/>
</dbReference>
<name>A0A4Y3TWT0_9PROT</name>
<evidence type="ECO:0000259" key="1">
    <source>
        <dbReference type="Pfam" id="PF08937"/>
    </source>
</evidence>
<proteinExistence type="predicted"/>
<feature type="domain" description="Thoeris protein ThsB TIR-like" evidence="1">
    <location>
        <begin position="6"/>
        <end position="102"/>
    </location>
</feature>
<organism evidence="2 3">
    <name type="scientific">Acetobacter peroxydans</name>
    <dbReference type="NCBI Taxonomy" id="104098"/>
    <lineage>
        <taxon>Bacteria</taxon>
        <taxon>Pseudomonadati</taxon>
        <taxon>Pseudomonadota</taxon>
        <taxon>Alphaproteobacteria</taxon>
        <taxon>Acetobacterales</taxon>
        <taxon>Acetobacteraceae</taxon>
        <taxon>Acetobacter</taxon>
    </lineage>
</organism>
<evidence type="ECO:0000313" key="3">
    <source>
        <dbReference type="Proteomes" id="UP000317730"/>
    </source>
</evidence>
<dbReference type="InterPro" id="IPR015032">
    <property type="entry name" value="ThsB__TIR-like_domain"/>
</dbReference>
<dbReference type="RefSeq" id="WP_141377180.1">
    <property type="nucleotide sequence ID" value="NZ_BAPL01000002.1"/>
</dbReference>
<sequence length="197" mass="21864">MTRKVFFSFHYEPDIQRAHVVRNSWVTKKDREQAGFFDSSVFEAKKRTSDDAIATFLKAGLQGASVTCVLTGAQTAYREWVRYEILQSFKDGRGLINVAIHTISNLKGLKTTAGANPLSLLGGEVKGDTLHFKEHNGSKWVWTSRVKSMPLAGVAYDLGGRSNFTFDQLFPSFEWSSDGGYDNLGTWVEDAAQAAGR</sequence>
<dbReference type="EMBL" id="BJMV01000011">
    <property type="protein sequence ID" value="GEB86214.1"/>
    <property type="molecule type" value="Genomic_DNA"/>
</dbReference>
<accession>A0A4Y3TWT0</accession>